<dbReference type="Proteomes" id="UP000515511">
    <property type="component" value="Chromosome"/>
</dbReference>
<evidence type="ECO:0000313" key="2">
    <source>
        <dbReference type="EMBL" id="QNE33695.1"/>
    </source>
</evidence>
<dbReference type="EMBL" id="CP043641">
    <property type="protein sequence ID" value="QNE33695.1"/>
    <property type="molecule type" value="Genomic_DNA"/>
</dbReference>
<gene>
    <name evidence="2" type="ORF">F1C12_00045</name>
</gene>
<keyword evidence="1" id="KW-0472">Membrane</keyword>
<sequence>MSFQPQPVYGPPGYYAAPPVGPRPRTLGAVSMGIALGVFVLSLVASAFIGATTGPLSHRTGTSFTADTAHLTSAQTAAFATIGILTAAQILLGTLFGILALVLGIIAAVTKRGRAFGVVGIAVAAAAPVLSFAVYLITLTATIPHA</sequence>
<feature type="transmembrane region" description="Helical" evidence="1">
    <location>
        <begin position="76"/>
        <end position="109"/>
    </location>
</feature>
<proteinExistence type="predicted"/>
<keyword evidence="1" id="KW-1133">Transmembrane helix</keyword>
<dbReference type="RefSeq" id="WP_185276862.1">
    <property type="nucleotide sequence ID" value="NZ_CP043641.1"/>
</dbReference>
<dbReference type="KEGG" id="lse:F1C12_00045"/>
<dbReference type="AlphaFoldDB" id="A0A7G6Y5D0"/>
<evidence type="ECO:0008006" key="4">
    <source>
        <dbReference type="Google" id="ProtNLM"/>
    </source>
</evidence>
<name>A0A7G6Y5D0_9MICO</name>
<protein>
    <recommendedName>
        <fullName evidence="4">DUF4064 domain-containing protein</fullName>
    </recommendedName>
</protein>
<feature type="transmembrane region" description="Helical" evidence="1">
    <location>
        <begin position="116"/>
        <end position="137"/>
    </location>
</feature>
<evidence type="ECO:0000256" key="1">
    <source>
        <dbReference type="SAM" id="Phobius"/>
    </source>
</evidence>
<organism evidence="2 3">
    <name type="scientific">Leifsonia shinshuensis</name>
    <dbReference type="NCBI Taxonomy" id="150026"/>
    <lineage>
        <taxon>Bacteria</taxon>
        <taxon>Bacillati</taxon>
        <taxon>Actinomycetota</taxon>
        <taxon>Actinomycetes</taxon>
        <taxon>Micrococcales</taxon>
        <taxon>Microbacteriaceae</taxon>
        <taxon>Leifsonia</taxon>
    </lineage>
</organism>
<keyword evidence="1" id="KW-0812">Transmembrane</keyword>
<reference evidence="3" key="1">
    <citation type="submission" date="2019-09" db="EMBL/GenBank/DDBJ databases">
        <title>Antimicrobial potential of Antarctic Bacteria.</title>
        <authorList>
            <person name="Benaud N."/>
            <person name="Edwards R.J."/>
            <person name="Ferrari B.C."/>
        </authorList>
    </citation>
    <scope>NUCLEOTIDE SEQUENCE [LARGE SCALE GENOMIC DNA]</scope>
    <source>
        <strain evidence="3">INR9</strain>
    </source>
</reference>
<evidence type="ECO:0000313" key="3">
    <source>
        <dbReference type="Proteomes" id="UP000515511"/>
    </source>
</evidence>
<accession>A0A7G6Y5D0</accession>
<feature type="transmembrane region" description="Helical" evidence="1">
    <location>
        <begin position="33"/>
        <end position="56"/>
    </location>
</feature>